<dbReference type="AlphaFoldDB" id="A0A0K1S4U9"/>
<evidence type="ECO:0000313" key="1">
    <source>
        <dbReference type="EMBL" id="AKV69038.1"/>
    </source>
</evidence>
<keyword evidence="2" id="KW-1185">Reference proteome</keyword>
<name>A0A0K1S4U9_9CHRO</name>
<organism evidence="1 2">
    <name type="scientific">Microcystis panniformis FACHB-1757</name>
    <dbReference type="NCBI Taxonomy" id="1638788"/>
    <lineage>
        <taxon>Bacteria</taxon>
        <taxon>Bacillati</taxon>
        <taxon>Cyanobacteriota</taxon>
        <taxon>Cyanophyceae</taxon>
        <taxon>Oscillatoriophycideae</taxon>
        <taxon>Chroococcales</taxon>
        <taxon>Microcystaceae</taxon>
        <taxon>Microcystis</taxon>
    </lineage>
</organism>
<sequence length="220" mass="23297">MQQLVAAIPSLGQRAVSQIPPVQQLLAAAGLAAGDRSLGEILAENPLVGNWQLNGIDLSQFPISAIPGISQAAIGNFADWGSSFVADIPGLGNVPLRQMPNPATLAGTAVVRIDGIWGAAESYRYQTVTGSYQDGFSVPCEENCAYLELDDLENAGRWISGKYQQMNGGEGCLRFLNGGKEPTGRHPGSSRLCVIIFAYGIVKCLSGNTFRTILSKKLSV</sequence>
<evidence type="ECO:0000313" key="2">
    <source>
        <dbReference type="Proteomes" id="UP000068167"/>
    </source>
</evidence>
<gene>
    <name evidence="1" type="ORF">VL20_4092</name>
</gene>
<protein>
    <submittedName>
        <fullName evidence="1">ABC-type enterochelin transport system periplasmic component</fullName>
    </submittedName>
</protein>
<dbReference type="EMBL" id="CP011339">
    <property type="protein sequence ID" value="AKV69038.1"/>
    <property type="molecule type" value="Genomic_DNA"/>
</dbReference>
<proteinExistence type="predicted"/>
<dbReference type="KEGG" id="mpk:VL20_4092"/>
<reference evidence="1 2" key="1">
    <citation type="journal article" date="2016" name="Stand. Genomic Sci.">
        <title>Complete genome sequence and genomic characterization of Microcystis panniformis FACHB 1757 by third-generation sequencing.</title>
        <authorList>
            <person name="Zhang J.Y."/>
            <person name="Guan R."/>
            <person name="Zhang H.J."/>
            <person name="Li H."/>
            <person name="Xiao P."/>
            <person name="Yu G.L."/>
            <person name="Du L."/>
            <person name="Cao D.M."/>
            <person name="Zhu B.C."/>
            <person name="Li R.H."/>
            <person name="Lu Z.H."/>
        </authorList>
    </citation>
    <scope>NUCLEOTIDE SEQUENCE [LARGE SCALE GENOMIC DNA]</scope>
    <source>
        <strain evidence="1 2">FACHB-1757</strain>
    </source>
</reference>
<accession>A0A0K1S4U9</accession>
<dbReference type="Proteomes" id="UP000068167">
    <property type="component" value="Chromosome"/>
</dbReference>
<dbReference type="PATRIC" id="fig|1638788.3.peg.4123"/>